<dbReference type="InterPro" id="IPR052709">
    <property type="entry name" value="Transposase-MT_Hybrid"/>
</dbReference>
<dbReference type="EMBL" id="BMAU01021347">
    <property type="protein sequence ID" value="GFY17876.1"/>
    <property type="molecule type" value="Genomic_DNA"/>
</dbReference>
<proteinExistence type="predicted"/>
<dbReference type="AlphaFoldDB" id="A0A8X6SQT1"/>
<accession>A0A8X6SQT1</accession>
<dbReference type="InterPro" id="IPR036397">
    <property type="entry name" value="RNaseH_sf"/>
</dbReference>
<comment type="caution">
    <text evidence="1">The sequence shown here is derived from an EMBL/GenBank/DDBJ whole genome shotgun (WGS) entry which is preliminary data.</text>
</comment>
<reference evidence="1" key="1">
    <citation type="submission" date="2020-08" db="EMBL/GenBank/DDBJ databases">
        <title>Multicomponent nature underlies the extraordinary mechanical properties of spider dragline silk.</title>
        <authorList>
            <person name="Kono N."/>
            <person name="Nakamura H."/>
            <person name="Mori M."/>
            <person name="Yoshida Y."/>
            <person name="Ohtoshi R."/>
            <person name="Malay A.D."/>
            <person name="Moran D.A.P."/>
            <person name="Tomita M."/>
            <person name="Numata K."/>
            <person name="Arakawa K."/>
        </authorList>
    </citation>
    <scope>NUCLEOTIDE SEQUENCE</scope>
</reference>
<gene>
    <name evidence="1" type="primary">RF55_13957</name>
    <name evidence="1" type="ORF">TNCV_3383691</name>
</gene>
<evidence type="ECO:0000313" key="2">
    <source>
        <dbReference type="Proteomes" id="UP000887159"/>
    </source>
</evidence>
<dbReference type="PANTHER" id="PTHR46060">
    <property type="entry name" value="MARINER MOS1 TRANSPOSASE-LIKE PROTEIN"/>
    <property type="match status" value="1"/>
</dbReference>
<keyword evidence="2" id="KW-1185">Reference proteome</keyword>
<name>A0A8X6SQT1_TRICX</name>
<dbReference type="PANTHER" id="PTHR46060:SF1">
    <property type="entry name" value="MARINER MOS1 TRANSPOSASE-LIKE PROTEIN"/>
    <property type="match status" value="1"/>
</dbReference>
<dbReference type="Proteomes" id="UP000887159">
    <property type="component" value="Unassembled WGS sequence"/>
</dbReference>
<protein>
    <submittedName>
        <fullName evidence="1">Mariner transposase</fullName>
    </submittedName>
</protein>
<evidence type="ECO:0000313" key="1">
    <source>
        <dbReference type="EMBL" id="GFY17876.1"/>
    </source>
</evidence>
<dbReference type="Gene3D" id="3.30.420.10">
    <property type="entry name" value="Ribonuclease H-like superfamily/Ribonuclease H"/>
    <property type="match status" value="1"/>
</dbReference>
<dbReference type="GO" id="GO:0003676">
    <property type="term" value="F:nucleic acid binding"/>
    <property type="evidence" value="ECO:0007669"/>
    <property type="project" value="InterPro"/>
</dbReference>
<organism evidence="1 2">
    <name type="scientific">Trichonephila clavipes</name>
    <name type="common">Golden silk orbweaver</name>
    <name type="synonym">Nephila clavipes</name>
    <dbReference type="NCBI Taxonomy" id="2585209"/>
    <lineage>
        <taxon>Eukaryota</taxon>
        <taxon>Metazoa</taxon>
        <taxon>Ecdysozoa</taxon>
        <taxon>Arthropoda</taxon>
        <taxon>Chelicerata</taxon>
        <taxon>Arachnida</taxon>
        <taxon>Araneae</taxon>
        <taxon>Araneomorphae</taxon>
        <taxon>Entelegynae</taxon>
        <taxon>Araneoidea</taxon>
        <taxon>Nephilidae</taxon>
        <taxon>Trichonephila</taxon>
    </lineage>
</organism>
<sequence>MQGTTPEMKKIHKAVLDDRRLKVDELSDIGGISNRAVHRILSENLGMRKMCARWVPSLLTLEQKQCRKNVSIECLAKFHSNKAELLRRFVTVGETWVHHFMPETKEQSKQWTENG</sequence>